<accession>A0A813VM33</accession>
<keyword evidence="15" id="KW-1185">Reference proteome</keyword>
<feature type="domain" description="Aminotransferase class V" evidence="13">
    <location>
        <begin position="11"/>
        <end position="363"/>
    </location>
</feature>
<comment type="cofactor">
    <cofactor evidence="1 11">
        <name>pyridoxal 5'-phosphate</name>
        <dbReference type="ChEBI" id="CHEBI:597326"/>
    </cofactor>
</comment>
<keyword evidence="6 12" id="KW-0808">Transferase</keyword>
<evidence type="ECO:0000256" key="3">
    <source>
        <dbReference type="ARBA" id="ARBA00006904"/>
    </source>
</evidence>
<dbReference type="Gene3D" id="3.40.640.10">
    <property type="entry name" value="Type I PLP-dependent aspartate aminotransferase-like (Major domain)"/>
    <property type="match status" value="1"/>
</dbReference>
<evidence type="ECO:0000256" key="11">
    <source>
        <dbReference type="RuleBase" id="RU004504"/>
    </source>
</evidence>
<dbReference type="OrthoDB" id="1703350at2759"/>
<evidence type="ECO:0000256" key="1">
    <source>
        <dbReference type="ARBA" id="ARBA00001933"/>
    </source>
</evidence>
<comment type="catalytic activity">
    <reaction evidence="9">
        <text>4-(phosphooxy)-L-threonine + 2-oxoglutarate = (R)-3-hydroxy-2-oxo-4-phosphooxybutanoate + L-glutamate</text>
        <dbReference type="Rhea" id="RHEA:16573"/>
        <dbReference type="ChEBI" id="CHEBI:16810"/>
        <dbReference type="ChEBI" id="CHEBI:29985"/>
        <dbReference type="ChEBI" id="CHEBI:58452"/>
        <dbReference type="ChEBI" id="CHEBI:58538"/>
        <dbReference type="EC" id="2.6.1.52"/>
    </reaction>
</comment>
<keyword evidence="7" id="KW-0663">Pyridoxal phosphate</keyword>
<name>A0A813VM33_9BILA</name>
<dbReference type="EC" id="2.6.1.52" evidence="12"/>
<dbReference type="NCBIfam" id="NF003764">
    <property type="entry name" value="PRK05355.1"/>
    <property type="match status" value="1"/>
</dbReference>
<dbReference type="GO" id="GO:0006564">
    <property type="term" value="P:L-serine biosynthetic process"/>
    <property type="evidence" value="ECO:0007669"/>
    <property type="project" value="UniProtKB-KW"/>
</dbReference>
<evidence type="ECO:0000256" key="9">
    <source>
        <dbReference type="ARBA" id="ARBA00047630"/>
    </source>
</evidence>
<evidence type="ECO:0000313" key="15">
    <source>
        <dbReference type="Proteomes" id="UP000663879"/>
    </source>
</evidence>
<comment type="pathway">
    <text evidence="2 12">Amino-acid biosynthesis; L-serine biosynthesis; L-serine from 3-phospho-D-glycerate: step 2/3.</text>
</comment>
<dbReference type="Proteomes" id="UP000663879">
    <property type="component" value="Unassembled WGS sequence"/>
</dbReference>
<organism evidence="14 15">
    <name type="scientific">Brachionus calyciflorus</name>
    <dbReference type="NCBI Taxonomy" id="104777"/>
    <lineage>
        <taxon>Eukaryota</taxon>
        <taxon>Metazoa</taxon>
        <taxon>Spiralia</taxon>
        <taxon>Gnathifera</taxon>
        <taxon>Rotifera</taxon>
        <taxon>Eurotatoria</taxon>
        <taxon>Monogononta</taxon>
        <taxon>Pseudotrocha</taxon>
        <taxon>Ploima</taxon>
        <taxon>Brachionidae</taxon>
        <taxon>Brachionus</taxon>
    </lineage>
</organism>
<evidence type="ECO:0000259" key="13">
    <source>
        <dbReference type="Pfam" id="PF00266"/>
    </source>
</evidence>
<dbReference type="UniPathway" id="UPA00244">
    <property type="reaction ID" value="UER00311"/>
</dbReference>
<comment type="caution">
    <text evidence="14">The sequence shown here is derived from an EMBL/GenBank/DDBJ whole genome shotgun (WGS) entry which is preliminary data.</text>
</comment>
<evidence type="ECO:0000256" key="10">
    <source>
        <dbReference type="ARBA" id="ARBA00049007"/>
    </source>
</evidence>
<comment type="similarity">
    <text evidence="3">Belongs to the class-V pyridoxal-phosphate-dependent aminotransferase family. SerC subfamily.</text>
</comment>
<dbReference type="GO" id="GO:0005737">
    <property type="term" value="C:cytoplasm"/>
    <property type="evidence" value="ECO:0007669"/>
    <property type="project" value="TreeGrafter"/>
</dbReference>
<evidence type="ECO:0000256" key="5">
    <source>
        <dbReference type="ARBA" id="ARBA00022605"/>
    </source>
</evidence>
<evidence type="ECO:0000256" key="8">
    <source>
        <dbReference type="ARBA" id="ARBA00023299"/>
    </source>
</evidence>
<dbReference type="AlphaFoldDB" id="A0A813VM33"/>
<dbReference type="PANTHER" id="PTHR43247:SF1">
    <property type="entry name" value="PHOSPHOSERINE AMINOTRANSFERASE"/>
    <property type="match status" value="1"/>
</dbReference>
<evidence type="ECO:0000256" key="12">
    <source>
        <dbReference type="RuleBase" id="RU004505"/>
    </source>
</evidence>
<dbReference type="FunFam" id="3.90.1150.10:FF:000006">
    <property type="entry name" value="Phosphoserine aminotransferase"/>
    <property type="match status" value="1"/>
</dbReference>
<dbReference type="UniPathway" id="UPA00135">
    <property type="reaction ID" value="UER00197"/>
</dbReference>
<keyword evidence="8 12" id="KW-0718">Serine biosynthesis</keyword>
<keyword evidence="4 12" id="KW-0032">Aminotransferase</keyword>
<comment type="catalytic activity">
    <reaction evidence="10 12">
        <text>O-phospho-L-serine + 2-oxoglutarate = 3-phosphooxypyruvate + L-glutamate</text>
        <dbReference type="Rhea" id="RHEA:14329"/>
        <dbReference type="ChEBI" id="CHEBI:16810"/>
        <dbReference type="ChEBI" id="CHEBI:18110"/>
        <dbReference type="ChEBI" id="CHEBI:29985"/>
        <dbReference type="ChEBI" id="CHEBI:57524"/>
        <dbReference type="EC" id="2.6.1.52"/>
    </reaction>
</comment>
<dbReference type="Pfam" id="PF00266">
    <property type="entry name" value="Aminotran_5"/>
    <property type="match status" value="1"/>
</dbReference>
<dbReference type="NCBIfam" id="TIGR01364">
    <property type="entry name" value="serC_1"/>
    <property type="match status" value="1"/>
</dbReference>
<dbReference type="PROSITE" id="PS00595">
    <property type="entry name" value="AA_TRANSFER_CLASS_5"/>
    <property type="match status" value="1"/>
</dbReference>
<keyword evidence="5 12" id="KW-0028">Amino-acid biosynthesis</keyword>
<dbReference type="InterPro" id="IPR020578">
    <property type="entry name" value="Aminotrans_V_PyrdxlP_BS"/>
</dbReference>
<gene>
    <name evidence="14" type="ORF">OXX778_LOCUS8375</name>
</gene>
<evidence type="ECO:0000256" key="4">
    <source>
        <dbReference type="ARBA" id="ARBA00022576"/>
    </source>
</evidence>
<proteinExistence type="inferred from homology"/>
<sequence>MSLKRNPSRSIVNFSAGPSALPYEVLEIVQRELVSFAETGLSVMELSHRSATFSKIIHNAETLVRELLKVPENYSVLFLQGGGNGQFASVALNLINLKPKKSADYVITGYWSDRAAIEARKYGTVNTVLPKTDKYESIPPLEEWNLDPEASYVYICDNETINGVEFHEDITRALNGVPLVADCSSNLFSRPIDVSKYGLIFAGAQKNFGPAGVTLVIVRNDLIGHAMTECPTIFDYKIQAGNNSLFQTPPTFGIYVCGLVFEWLKKHGGMEQIGKVNQMKADLVYEAIDNSKGFYNSPVVAKDRSRMTIPFRICVDGKPNDALEKEFLAEADKKNNLKELKGHRSVGGIRAAIFNAISLEEIETLVFFMKDFQQRHQN</sequence>
<evidence type="ECO:0000256" key="2">
    <source>
        <dbReference type="ARBA" id="ARBA00005099"/>
    </source>
</evidence>
<evidence type="ECO:0000313" key="14">
    <source>
        <dbReference type="EMBL" id="CAF0839458.1"/>
    </source>
</evidence>
<reference evidence="14" key="1">
    <citation type="submission" date="2021-02" db="EMBL/GenBank/DDBJ databases">
        <authorList>
            <person name="Nowell W R."/>
        </authorList>
    </citation>
    <scope>NUCLEOTIDE SEQUENCE</scope>
    <source>
        <strain evidence="14">Ploen Becks lab</strain>
    </source>
</reference>
<dbReference type="InterPro" id="IPR015421">
    <property type="entry name" value="PyrdxlP-dep_Trfase_major"/>
</dbReference>
<dbReference type="GO" id="GO:0030170">
    <property type="term" value="F:pyridoxal phosphate binding"/>
    <property type="evidence" value="ECO:0007669"/>
    <property type="project" value="TreeGrafter"/>
</dbReference>
<dbReference type="Gene3D" id="3.90.1150.10">
    <property type="entry name" value="Aspartate Aminotransferase, domain 1"/>
    <property type="match status" value="1"/>
</dbReference>
<evidence type="ECO:0000256" key="6">
    <source>
        <dbReference type="ARBA" id="ARBA00022679"/>
    </source>
</evidence>
<dbReference type="EMBL" id="CAJNOC010001146">
    <property type="protein sequence ID" value="CAF0839458.1"/>
    <property type="molecule type" value="Genomic_DNA"/>
</dbReference>
<dbReference type="InterPro" id="IPR015424">
    <property type="entry name" value="PyrdxlP-dep_Trfase"/>
</dbReference>
<protein>
    <recommendedName>
        <fullName evidence="12">Phosphoserine aminotransferase</fullName>
        <ecNumber evidence="12">2.6.1.52</ecNumber>
    </recommendedName>
</protein>
<dbReference type="PANTHER" id="PTHR43247">
    <property type="entry name" value="PHOSPHOSERINE AMINOTRANSFERASE"/>
    <property type="match status" value="1"/>
</dbReference>
<dbReference type="SUPFAM" id="SSF53383">
    <property type="entry name" value="PLP-dependent transferases"/>
    <property type="match status" value="1"/>
</dbReference>
<dbReference type="InterPro" id="IPR015422">
    <property type="entry name" value="PyrdxlP-dep_Trfase_small"/>
</dbReference>
<dbReference type="HAMAP" id="MF_00160">
    <property type="entry name" value="SerC_aminotrans_5"/>
    <property type="match status" value="1"/>
</dbReference>
<dbReference type="InterPro" id="IPR022278">
    <property type="entry name" value="Pser_aminoTfrase"/>
</dbReference>
<dbReference type="PIRSF" id="PIRSF000525">
    <property type="entry name" value="SerC"/>
    <property type="match status" value="1"/>
</dbReference>
<dbReference type="GO" id="GO:0004648">
    <property type="term" value="F:O-phospho-L-serine:2-oxoglutarate aminotransferase activity"/>
    <property type="evidence" value="ECO:0007669"/>
    <property type="project" value="UniProtKB-EC"/>
</dbReference>
<dbReference type="InterPro" id="IPR000192">
    <property type="entry name" value="Aminotrans_V_dom"/>
</dbReference>
<evidence type="ECO:0000256" key="7">
    <source>
        <dbReference type="ARBA" id="ARBA00022898"/>
    </source>
</evidence>
<dbReference type="FunFam" id="3.40.640.10:FF:000010">
    <property type="entry name" value="Phosphoserine aminotransferase"/>
    <property type="match status" value="1"/>
</dbReference>